<evidence type="ECO:0000259" key="1">
    <source>
        <dbReference type="Pfam" id="PF12728"/>
    </source>
</evidence>
<dbReference type="InterPro" id="IPR009061">
    <property type="entry name" value="DNA-bd_dom_put_sf"/>
</dbReference>
<comment type="caution">
    <text evidence="2">The sequence shown here is derived from an EMBL/GenBank/DDBJ whole genome shotgun (WGS) entry which is preliminary data.</text>
</comment>
<evidence type="ECO:0000313" key="2">
    <source>
        <dbReference type="EMBL" id="NGN85077.1"/>
    </source>
</evidence>
<dbReference type="NCBIfam" id="TIGR01764">
    <property type="entry name" value="excise"/>
    <property type="match status" value="1"/>
</dbReference>
<accession>A0ABX0DDR9</accession>
<dbReference type="RefSeq" id="WP_165183291.1">
    <property type="nucleotide sequence ID" value="NZ_JAAKZI010000036.1"/>
</dbReference>
<organism evidence="2 3">
    <name type="scientific">Arthrobacter silviterrae</name>
    <dbReference type="NCBI Taxonomy" id="2026658"/>
    <lineage>
        <taxon>Bacteria</taxon>
        <taxon>Bacillati</taxon>
        <taxon>Actinomycetota</taxon>
        <taxon>Actinomycetes</taxon>
        <taxon>Micrococcales</taxon>
        <taxon>Micrococcaceae</taxon>
        <taxon>Arthrobacter</taxon>
    </lineage>
</organism>
<dbReference type="Pfam" id="PF12728">
    <property type="entry name" value="HTH_17"/>
    <property type="match status" value="1"/>
</dbReference>
<name>A0ABX0DDR9_9MICC</name>
<feature type="domain" description="Helix-turn-helix" evidence="1">
    <location>
        <begin position="12"/>
        <end position="59"/>
    </location>
</feature>
<gene>
    <name evidence="2" type="ORF">G6N77_16660</name>
</gene>
<proteinExistence type="predicted"/>
<dbReference type="EMBL" id="JAAKZI010000036">
    <property type="protein sequence ID" value="NGN85077.1"/>
    <property type="molecule type" value="Genomic_DNA"/>
</dbReference>
<reference evidence="2 3" key="1">
    <citation type="submission" date="2020-02" db="EMBL/GenBank/DDBJ databases">
        <title>Genome sequence of the type strain DSM 27180 of Arthrobacter silviterrae.</title>
        <authorList>
            <person name="Gao J."/>
            <person name="Sun J."/>
        </authorList>
    </citation>
    <scope>NUCLEOTIDE SEQUENCE [LARGE SCALE GENOMIC DNA]</scope>
    <source>
        <strain evidence="2 3">DSM 27180</strain>
    </source>
</reference>
<dbReference type="InterPro" id="IPR010093">
    <property type="entry name" value="SinI_DNA-bd"/>
</dbReference>
<evidence type="ECO:0000313" key="3">
    <source>
        <dbReference type="Proteomes" id="UP000479226"/>
    </source>
</evidence>
<dbReference type="Proteomes" id="UP000479226">
    <property type="component" value="Unassembled WGS sequence"/>
</dbReference>
<protein>
    <submittedName>
        <fullName evidence="2">Helix-turn-helix domain-containing protein</fullName>
    </submittedName>
</protein>
<keyword evidence="3" id="KW-1185">Reference proteome</keyword>
<dbReference type="InterPro" id="IPR041657">
    <property type="entry name" value="HTH_17"/>
</dbReference>
<sequence length="78" mass="8509">MAQGQNFSNVNFLTVQEVAELMRVSKMTVYRMVHAGELPAVRFGRSYRVPQNAVEAILKSTVADRAESEGNPGSAHTG</sequence>
<dbReference type="SUPFAM" id="SSF46955">
    <property type="entry name" value="Putative DNA-binding domain"/>
    <property type="match status" value="1"/>
</dbReference>